<dbReference type="GO" id="GO:0005524">
    <property type="term" value="F:ATP binding"/>
    <property type="evidence" value="ECO:0007669"/>
    <property type="project" value="UniProtKB-KW"/>
</dbReference>
<proteinExistence type="predicted"/>
<dbReference type="Proteomes" id="UP001292094">
    <property type="component" value="Unassembled WGS sequence"/>
</dbReference>
<dbReference type="GO" id="GO:0004674">
    <property type="term" value="F:protein serine/threonine kinase activity"/>
    <property type="evidence" value="ECO:0007669"/>
    <property type="project" value="UniProtKB-KW"/>
</dbReference>
<dbReference type="InterPro" id="IPR011009">
    <property type="entry name" value="Kinase-like_dom_sf"/>
</dbReference>
<dbReference type="PROSITE" id="PS00108">
    <property type="entry name" value="PROTEIN_KINASE_ST"/>
    <property type="match status" value="1"/>
</dbReference>
<evidence type="ECO:0000313" key="7">
    <source>
        <dbReference type="EMBL" id="KAK4321086.1"/>
    </source>
</evidence>
<dbReference type="InterPro" id="IPR008271">
    <property type="entry name" value="Ser/Thr_kinase_AS"/>
</dbReference>
<evidence type="ECO:0000256" key="2">
    <source>
        <dbReference type="ARBA" id="ARBA00022679"/>
    </source>
</evidence>
<dbReference type="EMBL" id="JAWZYT010000621">
    <property type="protein sequence ID" value="KAK4321086.1"/>
    <property type="molecule type" value="Genomic_DNA"/>
</dbReference>
<comment type="caution">
    <text evidence="7">The sequence shown here is derived from an EMBL/GenBank/DDBJ whole genome shotgun (WGS) entry which is preliminary data.</text>
</comment>
<dbReference type="SUPFAM" id="SSF56112">
    <property type="entry name" value="Protein kinase-like (PK-like)"/>
    <property type="match status" value="1"/>
</dbReference>
<evidence type="ECO:0000259" key="6">
    <source>
        <dbReference type="PROSITE" id="PS50011"/>
    </source>
</evidence>
<keyword evidence="2" id="KW-0808">Transferase</keyword>
<dbReference type="AlphaFoldDB" id="A0AAE1Q7H1"/>
<keyword evidence="1" id="KW-0723">Serine/threonine-protein kinase</keyword>
<evidence type="ECO:0000256" key="4">
    <source>
        <dbReference type="ARBA" id="ARBA00022777"/>
    </source>
</evidence>
<evidence type="ECO:0000256" key="5">
    <source>
        <dbReference type="ARBA" id="ARBA00022840"/>
    </source>
</evidence>
<name>A0AAE1Q7H1_9EUCA</name>
<protein>
    <recommendedName>
        <fullName evidence="6">Protein kinase domain-containing protein</fullName>
    </recommendedName>
</protein>
<reference evidence="7" key="1">
    <citation type="submission" date="2023-11" db="EMBL/GenBank/DDBJ databases">
        <title>Genome assemblies of two species of porcelain crab, Petrolisthes cinctipes and Petrolisthes manimaculis (Anomura: Porcellanidae).</title>
        <authorList>
            <person name="Angst P."/>
        </authorList>
    </citation>
    <scope>NUCLEOTIDE SEQUENCE</scope>
    <source>
        <strain evidence="7">PB745_02</strain>
        <tissue evidence="7">Gill</tissue>
    </source>
</reference>
<dbReference type="FunFam" id="1.10.510.10:FF:000551">
    <property type="entry name" value="Non-specific serine/threonine protein kinase"/>
    <property type="match status" value="1"/>
</dbReference>
<evidence type="ECO:0000313" key="8">
    <source>
        <dbReference type="Proteomes" id="UP001292094"/>
    </source>
</evidence>
<gene>
    <name evidence="7" type="ORF">Pmani_008103</name>
</gene>
<keyword evidence="8" id="KW-1185">Reference proteome</keyword>
<evidence type="ECO:0000256" key="3">
    <source>
        <dbReference type="ARBA" id="ARBA00022741"/>
    </source>
</evidence>
<dbReference type="Pfam" id="PF00069">
    <property type="entry name" value="Pkinase"/>
    <property type="match status" value="1"/>
</dbReference>
<keyword evidence="4" id="KW-0418">Kinase</keyword>
<dbReference type="InterPro" id="IPR000719">
    <property type="entry name" value="Prot_kinase_dom"/>
</dbReference>
<keyword evidence="5" id="KW-0067">ATP-binding</keyword>
<dbReference type="PROSITE" id="PS50011">
    <property type="entry name" value="PROTEIN_KINASE_DOM"/>
    <property type="match status" value="1"/>
</dbReference>
<sequence length="98" mass="11266">MELVSGGDLFVHFTQDPIFIENRAKFYGAEICLTLGYLHERNIIYRDLKLENLLLDADGHIKIPDFGLCKEHISYHSTTGTFYGTPEYTNPKVLEKDN</sequence>
<dbReference type="Gene3D" id="1.10.510.10">
    <property type="entry name" value="Transferase(Phosphotransferase) domain 1"/>
    <property type="match status" value="1"/>
</dbReference>
<dbReference type="PANTHER" id="PTHR24351">
    <property type="entry name" value="RIBOSOMAL PROTEIN S6 KINASE"/>
    <property type="match status" value="1"/>
</dbReference>
<accession>A0AAE1Q7H1</accession>
<feature type="domain" description="Protein kinase" evidence="6">
    <location>
        <begin position="1"/>
        <end position="98"/>
    </location>
</feature>
<keyword evidence="3" id="KW-0547">Nucleotide-binding</keyword>
<organism evidence="7 8">
    <name type="scientific">Petrolisthes manimaculis</name>
    <dbReference type="NCBI Taxonomy" id="1843537"/>
    <lineage>
        <taxon>Eukaryota</taxon>
        <taxon>Metazoa</taxon>
        <taxon>Ecdysozoa</taxon>
        <taxon>Arthropoda</taxon>
        <taxon>Crustacea</taxon>
        <taxon>Multicrustacea</taxon>
        <taxon>Malacostraca</taxon>
        <taxon>Eumalacostraca</taxon>
        <taxon>Eucarida</taxon>
        <taxon>Decapoda</taxon>
        <taxon>Pleocyemata</taxon>
        <taxon>Anomura</taxon>
        <taxon>Galatheoidea</taxon>
        <taxon>Porcellanidae</taxon>
        <taxon>Petrolisthes</taxon>
    </lineage>
</organism>
<evidence type="ECO:0000256" key="1">
    <source>
        <dbReference type="ARBA" id="ARBA00022527"/>
    </source>
</evidence>